<dbReference type="GeneID" id="85360135"/>
<dbReference type="EMBL" id="JAUEPS010000004">
    <property type="protein sequence ID" value="KAK0465891.1"/>
    <property type="molecule type" value="Genomic_DNA"/>
</dbReference>
<feature type="transmembrane region" description="Helical" evidence="2">
    <location>
        <begin position="32"/>
        <end position="53"/>
    </location>
</feature>
<keyword evidence="2" id="KW-0812">Transmembrane</keyword>
<feature type="compositionally biased region" description="Low complexity" evidence="1">
    <location>
        <begin position="300"/>
        <end position="311"/>
    </location>
</feature>
<comment type="caution">
    <text evidence="3">The sequence shown here is derived from an EMBL/GenBank/DDBJ whole genome shotgun (WGS) entry which is preliminary data.</text>
</comment>
<dbReference type="RefSeq" id="XP_060336718.1">
    <property type="nucleotide sequence ID" value="XM_060476587.1"/>
</dbReference>
<proteinExistence type="predicted"/>
<dbReference type="AlphaFoldDB" id="A0AA39NHS6"/>
<feature type="transmembrane region" description="Helical" evidence="2">
    <location>
        <begin position="106"/>
        <end position="130"/>
    </location>
</feature>
<feature type="transmembrane region" description="Helical" evidence="2">
    <location>
        <begin position="142"/>
        <end position="162"/>
    </location>
</feature>
<feature type="transmembrane region" description="Helical" evidence="2">
    <location>
        <begin position="65"/>
        <end position="86"/>
    </location>
</feature>
<keyword evidence="4" id="KW-1185">Reference proteome</keyword>
<reference evidence="3" key="1">
    <citation type="submission" date="2023-06" db="EMBL/GenBank/DDBJ databases">
        <authorList>
            <consortium name="Lawrence Berkeley National Laboratory"/>
            <person name="Ahrendt S."/>
            <person name="Sahu N."/>
            <person name="Indic B."/>
            <person name="Wong-Bajracharya J."/>
            <person name="Merenyi Z."/>
            <person name="Ke H.-M."/>
            <person name="Monk M."/>
            <person name="Kocsube S."/>
            <person name="Drula E."/>
            <person name="Lipzen A."/>
            <person name="Balint B."/>
            <person name="Henrissat B."/>
            <person name="Andreopoulos B."/>
            <person name="Martin F.M."/>
            <person name="Harder C.B."/>
            <person name="Rigling D."/>
            <person name="Ford K.L."/>
            <person name="Foster G.D."/>
            <person name="Pangilinan J."/>
            <person name="Papanicolaou A."/>
            <person name="Barry K."/>
            <person name="LaButti K."/>
            <person name="Viragh M."/>
            <person name="Koriabine M."/>
            <person name="Yan M."/>
            <person name="Riley R."/>
            <person name="Champramary S."/>
            <person name="Plett K.L."/>
            <person name="Tsai I.J."/>
            <person name="Slot J."/>
            <person name="Sipos G."/>
            <person name="Plett J."/>
            <person name="Nagy L.G."/>
            <person name="Grigoriev I.V."/>
        </authorList>
    </citation>
    <scope>NUCLEOTIDE SEQUENCE</scope>
    <source>
        <strain evidence="3">CCBAS 213</strain>
    </source>
</reference>
<name>A0AA39NHS6_ARMTA</name>
<protein>
    <submittedName>
        <fullName evidence="3">Uncharacterized protein</fullName>
    </submittedName>
</protein>
<gene>
    <name evidence="3" type="ORF">EV420DRAFT_1636453</name>
</gene>
<accession>A0AA39NHS6</accession>
<organism evidence="3 4">
    <name type="scientific">Armillaria tabescens</name>
    <name type="common">Ringless honey mushroom</name>
    <name type="synonym">Agaricus tabescens</name>
    <dbReference type="NCBI Taxonomy" id="1929756"/>
    <lineage>
        <taxon>Eukaryota</taxon>
        <taxon>Fungi</taxon>
        <taxon>Dikarya</taxon>
        <taxon>Basidiomycota</taxon>
        <taxon>Agaricomycotina</taxon>
        <taxon>Agaricomycetes</taxon>
        <taxon>Agaricomycetidae</taxon>
        <taxon>Agaricales</taxon>
        <taxon>Marasmiineae</taxon>
        <taxon>Physalacriaceae</taxon>
        <taxon>Desarmillaria</taxon>
    </lineage>
</organism>
<keyword evidence="2" id="KW-1133">Transmembrane helix</keyword>
<evidence type="ECO:0000256" key="2">
    <source>
        <dbReference type="SAM" id="Phobius"/>
    </source>
</evidence>
<evidence type="ECO:0000256" key="1">
    <source>
        <dbReference type="SAM" id="MobiDB-lite"/>
    </source>
</evidence>
<sequence length="323" mass="35734">MATAQTSIPPDLTDADKAIIFQVRDEELNSTVLYSLLSGVYTGVVAITLWSIFTNKAQPIRRSMALVVVLLHIVTMLNFGFVWSYISSMFIRNGSNFWTEYLFWSSSNVMLEVGIGTTGIVCTILADSTMIIRCWMVWGRRWLPILLPTFVLTAAIVFKIIATYKLITDPDNSYYLFFILYTSFVLATTLWCTLLIVYRIIAVARAGRETGGGPRAYRNIIEILVESSALYSVSLILYVVFIARDSLASGYFDVLAGIARGVAPTLLVGRVAAGHSRPDDSWKGSVISGSLRFGSRPGGRLSRSQQDSMMSDDLEAQHEGDGN</sequence>
<evidence type="ECO:0000313" key="4">
    <source>
        <dbReference type="Proteomes" id="UP001175211"/>
    </source>
</evidence>
<feature type="region of interest" description="Disordered" evidence="1">
    <location>
        <begin position="293"/>
        <end position="323"/>
    </location>
</feature>
<feature type="transmembrane region" description="Helical" evidence="2">
    <location>
        <begin position="219"/>
        <end position="242"/>
    </location>
</feature>
<keyword evidence="2" id="KW-0472">Membrane</keyword>
<evidence type="ECO:0000313" key="3">
    <source>
        <dbReference type="EMBL" id="KAK0465891.1"/>
    </source>
</evidence>
<dbReference type="Proteomes" id="UP001175211">
    <property type="component" value="Unassembled WGS sequence"/>
</dbReference>
<feature type="transmembrane region" description="Helical" evidence="2">
    <location>
        <begin position="174"/>
        <end position="198"/>
    </location>
</feature>